<reference evidence="2 3" key="1">
    <citation type="submission" date="2018-10" db="EMBL/GenBank/DDBJ databases">
        <title>Genomic Encyclopedia of Type Strains, Phase IV (KMG-IV): sequencing the most valuable type-strain genomes for metagenomic binning, comparative biology and taxonomic classification.</title>
        <authorList>
            <person name="Goeker M."/>
        </authorList>
    </citation>
    <scope>NUCLEOTIDE SEQUENCE [LARGE SCALE GENOMIC DNA]</scope>
    <source>
        <strain evidence="2 3">DSM 23841</strain>
    </source>
</reference>
<accession>A0A495WTL8</accession>
<proteinExistence type="predicted"/>
<dbReference type="OrthoDB" id="8928961at2"/>
<sequence length="341" mass="38925">MVGNKLIDQLLEENSEEGSINHIKQLAEILIAAIPEDRRQIWAGKIMAYLAQEALRSASQENKLSRVSTKAIYTDLGGNPNQEPSQWLSPIWKEIETRYLPEIEPALIEMSRNAGLDTYPIVQKENGKPAYYRMASRPLPETSGSAMTEVMPAIPAQADGIHYKRDLSLKLSTFGQFLFAKGLKWTPSKRYGYLTWQLLFLIIAVCFEFLIWLVLWYRTQPVTGQDLLLVALGIGFPWIAYRHFIGIFQLFEDRIVIAPDWALAWKEFGATIEINRARDPDTASTIHVSRYSATCPICGWMVKLERGEPTHPKRIVGRCEENPREHVFSFDRATKQGVRLD</sequence>
<keyword evidence="1" id="KW-0812">Transmembrane</keyword>
<feature type="transmembrane region" description="Helical" evidence="1">
    <location>
        <begin position="191"/>
        <end position="215"/>
    </location>
</feature>
<protein>
    <submittedName>
        <fullName evidence="2">Uncharacterized protein</fullName>
    </submittedName>
</protein>
<evidence type="ECO:0000313" key="2">
    <source>
        <dbReference type="EMBL" id="RKT63088.1"/>
    </source>
</evidence>
<gene>
    <name evidence="2" type="ORF">DFR40_0138</name>
</gene>
<keyword evidence="1" id="KW-0472">Membrane</keyword>
<dbReference type="Proteomes" id="UP000270626">
    <property type="component" value="Unassembled WGS sequence"/>
</dbReference>
<dbReference type="EMBL" id="RBXP01000001">
    <property type="protein sequence ID" value="RKT63088.1"/>
    <property type="molecule type" value="Genomic_DNA"/>
</dbReference>
<organism evidence="2 3">
    <name type="scientific">Azonexus fungiphilus</name>
    <dbReference type="NCBI Taxonomy" id="146940"/>
    <lineage>
        <taxon>Bacteria</taxon>
        <taxon>Pseudomonadati</taxon>
        <taxon>Pseudomonadota</taxon>
        <taxon>Betaproteobacteria</taxon>
        <taxon>Rhodocyclales</taxon>
        <taxon>Azonexaceae</taxon>
        <taxon>Azonexus</taxon>
    </lineage>
</organism>
<evidence type="ECO:0000313" key="3">
    <source>
        <dbReference type="Proteomes" id="UP000270626"/>
    </source>
</evidence>
<dbReference type="RefSeq" id="WP_121456565.1">
    <property type="nucleotide sequence ID" value="NZ_RBXP01000001.1"/>
</dbReference>
<name>A0A495WTL8_9RHOO</name>
<feature type="transmembrane region" description="Helical" evidence="1">
    <location>
        <begin position="227"/>
        <end position="245"/>
    </location>
</feature>
<comment type="caution">
    <text evidence="2">The sequence shown here is derived from an EMBL/GenBank/DDBJ whole genome shotgun (WGS) entry which is preliminary data.</text>
</comment>
<evidence type="ECO:0000256" key="1">
    <source>
        <dbReference type="SAM" id="Phobius"/>
    </source>
</evidence>
<keyword evidence="1" id="KW-1133">Transmembrane helix</keyword>
<dbReference type="AlphaFoldDB" id="A0A495WTL8"/>
<keyword evidence="3" id="KW-1185">Reference proteome</keyword>